<accession>A0ABR3JEU0</accession>
<comment type="caution">
    <text evidence="2">The sequence shown here is derived from an EMBL/GenBank/DDBJ whole genome shotgun (WGS) entry which is preliminary data.</text>
</comment>
<evidence type="ECO:0000313" key="3">
    <source>
        <dbReference type="Proteomes" id="UP001556367"/>
    </source>
</evidence>
<dbReference type="EMBL" id="JASNQZ010000008">
    <property type="protein sequence ID" value="KAL0954258.1"/>
    <property type="molecule type" value="Genomic_DNA"/>
</dbReference>
<feature type="compositionally biased region" description="Basic residues" evidence="1">
    <location>
        <begin position="271"/>
        <end position="280"/>
    </location>
</feature>
<feature type="compositionally biased region" description="Polar residues" evidence="1">
    <location>
        <begin position="143"/>
        <end position="160"/>
    </location>
</feature>
<feature type="compositionally biased region" description="Basic and acidic residues" evidence="1">
    <location>
        <begin position="127"/>
        <end position="136"/>
    </location>
</feature>
<protein>
    <submittedName>
        <fullName evidence="2">Uncharacterized protein</fullName>
    </submittedName>
</protein>
<feature type="region of interest" description="Disordered" evidence="1">
    <location>
        <begin position="1"/>
        <end position="224"/>
    </location>
</feature>
<sequence length="351" mass="38589">MERVREARSRRSAAARIHSSESDTGGENGVSRAPGRPDLRPPGAIRPAPSESRKPAGTHALPHISTRSPVLPRSLGRYMVGSSTDELPPPGVSSNSSGSRARGPRGGAPSHAESWEWAATHRQQTRPWDDDGRTEGSEGSWGQRGTSSPTDFRTTRTSEPSEGGNGGGGRRRKRMWAGSEDEDEPSPTTPGEQHIAFHPEPTYAQMRQGSSGDLSGNAARSLPSYMGSSFREAMTISAIKGKDREGYDRHEHDADSEASPTAKGDSDWTRARKPRTRDRKGKLLNEQERKEMLEADEWAKNVQPHSVDCVACNRTFALDTRGRYRATNWYKHRGICGEIIRLARERGDNDL</sequence>
<evidence type="ECO:0000256" key="1">
    <source>
        <dbReference type="SAM" id="MobiDB-lite"/>
    </source>
</evidence>
<proteinExistence type="predicted"/>
<evidence type="ECO:0000313" key="2">
    <source>
        <dbReference type="EMBL" id="KAL0954258.1"/>
    </source>
</evidence>
<feature type="compositionally biased region" description="Low complexity" evidence="1">
    <location>
        <begin position="92"/>
        <end position="101"/>
    </location>
</feature>
<organism evidence="2 3">
    <name type="scientific">Hohenbuehelia grisea</name>
    <dbReference type="NCBI Taxonomy" id="104357"/>
    <lineage>
        <taxon>Eukaryota</taxon>
        <taxon>Fungi</taxon>
        <taxon>Dikarya</taxon>
        <taxon>Basidiomycota</taxon>
        <taxon>Agaricomycotina</taxon>
        <taxon>Agaricomycetes</taxon>
        <taxon>Agaricomycetidae</taxon>
        <taxon>Agaricales</taxon>
        <taxon>Pleurotineae</taxon>
        <taxon>Pleurotaceae</taxon>
        <taxon>Hohenbuehelia</taxon>
    </lineage>
</organism>
<feature type="compositionally biased region" description="Polar residues" evidence="1">
    <location>
        <begin position="205"/>
        <end position="214"/>
    </location>
</feature>
<name>A0ABR3JEU0_9AGAR</name>
<reference evidence="3" key="1">
    <citation type="submission" date="2024-06" db="EMBL/GenBank/DDBJ databases">
        <title>Multi-omics analyses provide insights into the biosynthesis of the anticancer antibiotic pleurotin in Hohenbuehelia grisea.</title>
        <authorList>
            <person name="Weaver J.A."/>
            <person name="Alberti F."/>
        </authorList>
    </citation>
    <scope>NUCLEOTIDE SEQUENCE [LARGE SCALE GENOMIC DNA]</scope>
    <source>
        <strain evidence="3">T-177</strain>
    </source>
</reference>
<feature type="compositionally biased region" description="Basic and acidic residues" evidence="1">
    <location>
        <begin position="241"/>
        <end position="255"/>
    </location>
</feature>
<keyword evidence="3" id="KW-1185">Reference proteome</keyword>
<dbReference type="Proteomes" id="UP001556367">
    <property type="component" value="Unassembled WGS sequence"/>
</dbReference>
<feature type="region of interest" description="Disordered" evidence="1">
    <location>
        <begin position="241"/>
        <end position="281"/>
    </location>
</feature>
<gene>
    <name evidence="2" type="ORF">HGRIS_005386</name>
</gene>